<proteinExistence type="predicted"/>
<dbReference type="SUPFAM" id="SSF56300">
    <property type="entry name" value="Metallo-dependent phosphatases"/>
    <property type="match status" value="1"/>
</dbReference>
<dbReference type="Gene3D" id="3.60.21.10">
    <property type="match status" value="1"/>
</dbReference>
<dbReference type="CDD" id="cd07398">
    <property type="entry name" value="MPP_YbbF-LpxH"/>
    <property type="match status" value="1"/>
</dbReference>
<keyword evidence="4" id="KW-0378">Hydrolase</keyword>
<dbReference type="InterPro" id="IPR004843">
    <property type="entry name" value="Calcineurin-like_PHP"/>
</dbReference>
<sequence>MYYFASDTHLGLRVGRTADDRERLFVRWLDEVSADAEGIFLVGDIFDFWYEYKRVVPRGFTRLLGRLSGLTDRGIPVHFFAGNHDLWAYDYLRSECGVTLHRGPFELFDLYGQKVLVGHGDVLGPRGRGGRLLSALFRCRTLQRLFSVWLHPNFAMRFGQWWSGSNRLSKPIAHTFRGEQEPIVRFAADYSAAHPEVDLFVCGHIHCAEIFPLGDGRRIAFLGEWIDSPTYGTLGPEGFALHSYPDKI</sequence>
<keyword evidence="5" id="KW-0472">Membrane</keyword>
<feature type="domain" description="Calcineurin-like phosphoesterase" evidence="7">
    <location>
        <begin position="4"/>
        <end position="207"/>
    </location>
</feature>
<dbReference type="Pfam" id="PF00149">
    <property type="entry name" value="Metallophos"/>
    <property type="match status" value="1"/>
</dbReference>
<protein>
    <submittedName>
        <fullName evidence="8">UDP-2,3-diacylglucosamine diphosphatase</fullName>
    </submittedName>
</protein>
<keyword evidence="9" id="KW-1185">Reference proteome</keyword>
<gene>
    <name evidence="8" type="ORF">NQ491_08740</name>
</gene>
<keyword evidence="1" id="KW-1003">Cell membrane</keyword>
<dbReference type="InterPro" id="IPR029052">
    <property type="entry name" value="Metallo-depent_PP-like"/>
</dbReference>
<dbReference type="InterPro" id="IPR043461">
    <property type="entry name" value="LpxH-like"/>
</dbReference>
<organism evidence="8 9">
    <name type="scientific">Alistipes ihumii AP11</name>
    <dbReference type="NCBI Taxonomy" id="1211813"/>
    <lineage>
        <taxon>Bacteria</taxon>
        <taxon>Pseudomonadati</taxon>
        <taxon>Bacteroidota</taxon>
        <taxon>Bacteroidia</taxon>
        <taxon>Bacteroidales</taxon>
        <taxon>Rikenellaceae</taxon>
        <taxon>Alistipes</taxon>
    </lineage>
</organism>
<evidence type="ECO:0000259" key="7">
    <source>
        <dbReference type="Pfam" id="PF00149"/>
    </source>
</evidence>
<accession>A0ABY5V060</accession>
<dbReference type="GeneID" id="82891816"/>
<reference evidence="8" key="1">
    <citation type="journal article" date="2022" name="Cell">
        <title>Design, construction, and in vivo augmentation of a complex gut microbiome.</title>
        <authorList>
            <person name="Cheng A.G."/>
            <person name="Ho P.Y."/>
            <person name="Aranda-Diaz A."/>
            <person name="Jain S."/>
            <person name="Yu F.B."/>
            <person name="Meng X."/>
            <person name="Wang M."/>
            <person name="Iakiviak M."/>
            <person name="Nagashima K."/>
            <person name="Zhao A."/>
            <person name="Murugkar P."/>
            <person name="Patil A."/>
            <person name="Atabakhsh K."/>
            <person name="Weakley A."/>
            <person name="Yan J."/>
            <person name="Brumbaugh A.R."/>
            <person name="Higginbottom S."/>
            <person name="Dimas A."/>
            <person name="Shiver A.L."/>
            <person name="Deutschbauer A."/>
            <person name="Neff N."/>
            <person name="Sonnenburg J.L."/>
            <person name="Huang K.C."/>
            <person name="Fischbach M.A."/>
        </authorList>
    </citation>
    <scope>NUCLEOTIDE SEQUENCE</scope>
    <source>
        <strain evidence="8">AP11</strain>
    </source>
</reference>
<evidence type="ECO:0000256" key="2">
    <source>
        <dbReference type="ARBA" id="ARBA00022519"/>
    </source>
</evidence>
<evidence type="ECO:0000313" key="8">
    <source>
        <dbReference type="EMBL" id="UWN56732.1"/>
    </source>
</evidence>
<dbReference type="Proteomes" id="UP001059295">
    <property type="component" value="Chromosome"/>
</dbReference>
<keyword evidence="2" id="KW-0997">Cell inner membrane</keyword>
<dbReference type="PANTHER" id="PTHR34990">
    <property type="entry name" value="UDP-2,3-DIACYLGLUCOSAMINE HYDROLASE-RELATED"/>
    <property type="match status" value="1"/>
</dbReference>
<dbReference type="EMBL" id="CP102294">
    <property type="protein sequence ID" value="UWN56732.1"/>
    <property type="molecule type" value="Genomic_DNA"/>
</dbReference>
<evidence type="ECO:0000313" key="9">
    <source>
        <dbReference type="Proteomes" id="UP001059295"/>
    </source>
</evidence>
<keyword evidence="6" id="KW-0464">Manganese</keyword>
<evidence type="ECO:0000256" key="3">
    <source>
        <dbReference type="ARBA" id="ARBA00022723"/>
    </source>
</evidence>
<evidence type="ECO:0000256" key="1">
    <source>
        <dbReference type="ARBA" id="ARBA00022475"/>
    </source>
</evidence>
<keyword evidence="3" id="KW-0479">Metal-binding</keyword>
<evidence type="ECO:0000256" key="5">
    <source>
        <dbReference type="ARBA" id="ARBA00023136"/>
    </source>
</evidence>
<evidence type="ECO:0000256" key="6">
    <source>
        <dbReference type="ARBA" id="ARBA00023211"/>
    </source>
</evidence>
<dbReference type="RefSeq" id="WP_019246878.1">
    <property type="nucleotide sequence ID" value="NZ_CAPH01000023.1"/>
</dbReference>
<name>A0ABY5V060_9BACT</name>
<dbReference type="PANTHER" id="PTHR34990:SF1">
    <property type="entry name" value="UDP-2,3-DIACYLGLUCOSAMINE HYDROLASE"/>
    <property type="match status" value="1"/>
</dbReference>
<evidence type="ECO:0000256" key="4">
    <source>
        <dbReference type="ARBA" id="ARBA00022801"/>
    </source>
</evidence>